<evidence type="ECO:0000313" key="1">
    <source>
        <dbReference type="EMBL" id="KZS10724.1"/>
    </source>
</evidence>
<accession>A0A162DEK4</accession>
<sequence length="87" mass="9170">MTQLFQVIGGQQQNQAALQASVAAPPNAPVMRPSTVAVNAPPHFLGNVDEDAQGFVDQVNRVAGLEGWTAENCLLVTVTRLRGTASQ</sequence>
<name>A0A162DEK4_9CRUS</name>
<keyword evidence="2" id="KW-1185">Reference proteome</keyword>
<organism evidence="1 2">
    <name type="scientific">Daphnia magna</name>
    <dbReference type="NCBI Taxonomy" id="35525"/>
    <lineage>
        <taxon>Eukaryota</taxon>
        <taxon>Metazoa</taxon>
        <taxon>Ecdysozoa</taxon>
        <taxon>Arthropoda</taxon>
        <taxon>Crustacea</taxon>
        <taxon>Branchiopoda</taxon>
        <taxon>Diplostraca</taxon>
        <taxon>Cladocera</taxon>
        <taxon>Anomopoda</taxon>
        <taxon>Daphniidae</taxon>
        <taxon>Daphnia</taxon>
    </lineage>
</organism>
<protein>
    <submittedName>
        <fullName evidence="1">Uncharacterized protein</fullName>
    </submittedName>
</protein>
<reference evidence="1 2" key="1">
    <citation type="submission" date="2016-03" db="EMBL/GenBank/DDBJ databases">
        <title>EvidentialGene: Evidence-directed Construction of Genes on Genomes.</title>
        <authorList>
            <person name="Gilbert D.G."/>
            <person name="Choi J.-H."/>
            <person name="Mockaitis K."/>
            <person name="Colbourne J."/>
            <person name="Pfrender M."/>
        </authorList>
    </citation>
    <scope>NUCLEOTIDE SEQUENCE [LARGE SCALE GENOMIC DNA]</scope>
    <source>
        <strain evidence="1 2">Xinb3</strain>
        <tissue evidence="1">Complete organism</tissue>
    </source>
</reference>
<proteinExistence type="predicted"/>
<comment type="caution">
    <text evidence="1">The sequence shown here is derived from an EMBL/GenBank/DDBJ whole genome shotgun (WGS) entry which is preliminary data.</text>
</comment>
<dbReference type="EMBL" id="LRGB01001728">
    <property type="protein sequence ID" value="KZS10724.1"/>
    <property type="molecule type" value="Genomic_DNA"/>
</dbReference>
<evidence type="ECO:0000313" key="2">
    <source>
        <dbReference type="Proteomes" id="UP000076858"/>
    </source>
</evidence>
<dbReference type="AlphaFoldDB" id="A0A162DEK4"/>
<dbReference type="OrthoDB" id="8057007at2759"/>
<gene>
    <name evidence="1" type="ORF">APZ42_024736</name>
</gene>
<dbReference type="Proteomes" id="UP000076858">
    <property type="component" value="Unassembled WGS sequence"/>
</dbReference>